<feature type="region of interest" description="Disordered" evidence="1">
    <location>
        <begin position="235"/>
        <end position="312"/>
    </location>
</feature>
<dbReference type="InterPro" id="IPR025124">
    <property type="entry name" value="Gag1-like_clamp"/>
</dbReference>
<reference evidence="3" key="1">
    <citation type="journal article" date="2021" name="Nat. Commun.">
        <title>Genetic determinants of endophytism in the Arabidopsis root mycobiome.</title>
        <authorList>
            <person name="Mesny F."/>
            <person name="Miyauchi S."/>
            <person name="Thiergart T."/>
            <person name="Pickel B."/>
            <person name="Atanasova L."/>
            <person name="Karlsson M."/>
            <person name="Huettel B."/>
            <person name="Barry K.W."/>
            <person name="Haridas S."/>
            <person name="Chen C."/>
            <person name="Bauer D."/>
            <person name="Andreopoulos W."/>
            <person name="Pangilinan J."/>
            <person name="LaButti K."/>
            <person name="Riley R."/>
            <person name="Lipzen A."/>
            <person name="Clum A."/>
            <person name="Drula E."/>
            <person name="Henrissat B."/>
            <person name="Kohler A."/>
            <person name="Grigoriev I.V."/>
            <person name="Martin F.M."/>
            <person name="Hacquard S."/>
        </authorList>
    </citation>
    <scope>NUCLEOTIDE SEQUENCE</scope>
    <source>
        <strain evidence="3">MPI-CAGE-CH-0235</strain>
    </source>
</reference>
<organism evidence="3 4">
    <name type="scientific">Stachybotrys elegans</name>
    <dbReference type="NCBI Taxonomy" id="80388"/>
    <lineage>
        <taxon>Eukaryota</taxon>
        <taxon>Fungi</taxon>
        <taxon>Dikarya</taxon>
        <taxon>Ascomycota</taxon>
        <taxon>Pezizomycotina</taxon>
        <taxon>Sordariomycetes</taxon>
        <taxon>Hypocreomycetidae</taxon>
        <taxon>Hypocreales</taxon>
        <taxon>Stachybotryaceae</taxon>
        <taxon>Stachybotrys</taxon>
    </lineage>
</organism>
<dbReference type="InterPro" id="IPR053274">
    <property type="entry name" value="Fluconazole_resistance"/>
</dbReference>
<dbReference type="Pfam" id="PF13259">
    <property type="entry name" value="clamp_Gag1-like"/>
    <property type="match status" value="1"/>
</dbReference>
<dbReference type="AlphaFoldDB" id="A0A8K0WPD5"/>
<dbReference type="PANTHER" id="PTHR28065:SF1">
    <property type="entry name" value="DUF4050 DOMAIN-CONTAINING PROTEIN"/>
    <property type="match status" value="1"/>
</dbReference>
<feature type="compositionally biased region" description="Low complexity" evidence="1">
    <location>
        <begin position="86"/>
        <end position="97"/>
    </location>
</feature>
<gene>
    <name evidence="3" type="ORF">B0I35DRAFT_411878</name>
</gene>
<feature type="compositionally biased region" description="Low complexity" evidence="1">
    <location>
        <begin position="298"/>
        <end position="312"/>
    </location>
</feature>
<sequence length="443" mass="48979">MIFSDFYRSPRSPLSKLRHYQHQHQHQYQLATAAPDWVRDEYADLLSRDKVKQKDAIKRYLADKIRNDWTFDWPPQTVTPNSYPKETPAAAAAAPTTETTNIAAQLDEAPSQVPVQDEIRDDDGYHVDEDADLSDKGSQVGDDAESIYSIVSEDPRYQALAEWTSDLSDNEDDHPPLQFESPDAVGSTVRASVLAKQARRRKQVRDEVAWNQGLACFEARRNAWTGARTVRVRVKPASPISPTSRSPRRFLFHRAPSTSPPASTRTRNSNSHNNDGSAVLSDASSVAKDSDKDLSNQSTSHTSPSTTPSASHEYPVQALIPVAQPLLPPHNPLRASITPSIYLNLYDKVILHSLQPSCPINLSDMLRSCVAGWKRDGEWPPQPTPAEPSMGRRKSAANGDHGRRLSIGILGRDKTDESRAGRGIRRSIQRALGIGHSAAATAH</sequence>
<evidence type="ECO:0000256" key="1">
    <source>
        <dbReference type="SAM" id="MobiDB-lite"/>
    </source>
</evidence>
<feature type="compositionally biased region" description="Low complexity" evidence="1">
    <location>
        <begin position="236"/>
        <end position="245"/>
    </location>
</feature>
<feature type="domain" description="Gag1-like clamp" evidence="2">
    <location>
        <begin position="177"/>
        <end position="380"/>
    </location>
</feature>
<name>A0A8K0WPD5_9HYPO</name>
<feature type="region of interest" description="Disordered" evidence="1">
    <location>
        <begin position="77"/>
        <end position="97"/>
    </location>
</feature>
<comment type="caution">
    <text evidence="3">The sequence shown here is derived from an EMBL/GenBank/DDBJ whole genome shotgun (WGS) entry which is preliminary data.</text>
</comment>
<dbReference type="Proteomes" id="UP000813444">
    <property type="component" value="Unassembled WGS sequence"/>
</dbReference>
<feature type="region of interest" description="Disordered" evidence="1">
    <location>
        <begin position="377"/>
        <end position="421"/>
    </location>
</feature>
<dbReference type="EMBL" id="JAGPNK010000011">
    <property type="protein sequence ID" value="KAH7311725.1"/>
    <property type="molecule type" value="Genomic_DNA"/>
</dbReference>
<keyword evidence="4" id="KW-1185">Reference proteome</keyword>
<accession>A0A8K0WPD5</accession>
<dbReference type="PANTHER" id="PTHR28065">
    <property type="entry name" value="FREQUENIN"/>
    <property type="match status" value="1"/>
</dbReference>
<protein>
    <recommendedName>
        <fullName evidence="2">Gag1-like clamp domain-containing protein</fullName>
    </recommendedName>
</protein>
<feature type="compositionally biased region" description="Low complexity" evidence="1">
    <location>
        <begin position="263"/>
        <end position="287"/>
    </location>
</feature>
<evidence type="ECO:0000313" key="3">
    <source>
        <dbReference type="EMBL" id="KAH7311725.1"/>
    </source>
</evidence>
<evidence type="ECO:0000259" key="2">
    <source>
        <dbReference type="Pfam" id="PF13259"/>
    </source>
</evidence>
<feature type="compositionally biased region" description="Basic and acidic residues" evidence="1">
    <location>
        <begin position="411"/>
        <end position="420"/>
    </location>
</feature>
<evidence type="ECO:0000313" key="4">
    <source>
        <dbReference type="Proteomes" id="UP000813444"/>
    </source>
</evidence>
<dbReference type="OrthoDB" id="5422958at2759"/>
<proteinExistence type="predicted"/>